<dbReference type="RefSeq" id="WP_188403167.1">
    <property type="nucleotide sequence ID" value="NZ_BMCE01000002.1"/>
</dbReference>
<proteinExistence type="predicted"/>
<keyword evidence="3" id="KW-1185">Reference proteome</keyword>
<dbReference type="Proteomes" id="UP001319060">
    <property type="component" value="Unassembled WGS sequence"/>
</dbReference>
<keyword evidence="1" id="KW-0812">Transmembrane</keyword>
<evidence type="ECO:0000313" key="3">
    <source>
        <dbReference type="Proteomes" id="UP001319060"/>
    </source>
</evidence>
<sequence length="247" mass="28887">MSKKLLFIIGILSFCITAGVYWYYLSEPSTLPKKEELKNRINRVYSDTEVVSIQDTILLDSRHLYVPFISKNNDYGSSFWVWKKRKWEIEALNDVGQPILWKIDNKDPSSYRIVWNIHPEDQFKAAEFYLSRDRGYEITNGIEFYYPKVQLNKEFTLSEKSYRIKKLPRNWASIIQSTNNIHNPDRMSILDGDNAEHSLLIAWKPVFDKKNGDDIFSKRSISGGGFSNGGDYDIISLVEEHQLENQQ</sequence>
<organism evidence="2 3">
    <name type="scientific">Fictibacillus barbaricus</name>
    <dbReference type="NCBI Taxonomy" id="182136"/>
    <lineage>
        <taxon>Bacteria</taxon>
        <taxon>Bacillati</taxon>
        <taxon>Bacillota</taxon>
        <taxon>Bacilli</taxon>
        <taxon>Bacillales</taxon>
        <taxon>Fictibacillaceae</taxon>
        <taxon>Fictibacillus</taxon>
    </lineage>
</organism>
<name>A0ABS2ZF09_9BACL</name>
<gene>
    <name evidence="2" type="ORF">JYA64_07885</name>
</gene>
<keyword evidence="1" id="KW-0472">Membrane</keyword>
<dbReference type="EMBL" id="JAFHKS010000042">
    <property type="protein sequence ID" value="MBN3545209.1"/>
    <property type="molecule type" value="Genomic_DNA"/>
</dbReference>
<feature type="transmembrane region" description="Helical" evidence="1">
    <location>
        <begin position="5"/>
        <end position="24"/>
    </location>
</feature>
<comment type="caution">
    <text evidence="2">The sequence shown here is derived from an EMBL/GenBank/DDBJ whole genome shotgun (WGS) entry which is preliminary data.</text>
</comment>
<evidence type="ECO:0000313" key="2">
    <source>
        <dbReference type="EMBL" id="MBN3545209.1"/>
    </source>
</evidence>
<accession>A0ABS2ZF09</accession>
<protein>
    <submittedName>
        <fullName evidence="2">Uncharacterized protein</fullName>
    </submittedName>
</protein>
<keyword evidence="1" id="KW-1133">Transmembrane helix</keyword>
<evidence type="ECO:0000256" key="1">
    <source>
        <dbReference type="SAM" id="Phobius"/>
    </source>
</evidence>
<reference evidence="2 3" key="1">
    <citation type="submission" date="2021-01" db="EMBL/GenBank/DDBJ databases">
        <title>Genome Sequencing of Type Strains.</title>
        <authorList>
            <person name="Lemaire J.F."/>
            <person name="Inderbitzin P."/>
            <person name="Collins S.B."/>
            <person name="Wespe N."/>
            <person name="Knight-Connoni V."/>
        </authorList>
    </citation>
    <scope>NUCLEOTIDE SEQUENCE [LARGE SCALE GENOMIC DNA]</scope>
    <source>
        <strain evidence="2 3">DSM 14730</strain>
    </source>
</reference>